<dbReference type="RefSeq" id="WP_161820784.1">
    <property type="nucleotide sequence ID" value="NZ_LSRS01000001.1"/>
</dbReference>
<dbReference type="AlphaFoldDB" id="A0A9D2WT51"/>
<gene>
    <name evidence="3" type="ORF">SPSYN_00364</name>
</gene>
<keyword evidence="1" id="KW-1133">Transmembrane helix</keyword>
<dbReference type="NCBIfam" id="TIGR01167">
    <property type="entry name" value="LPXTG_anchor"/>
    <property type="match status" value="1"/>
</dbReference>
<feature type="chain" id="PRO_5038985778" evidence="2">
    <location>
        <begin position="27"/>
        <end position="364"/>
    </location>
</feature>
<feature type="signal peptide" evidence="2">
    <location>
        <begin position="1"/>
        <end position="26"/>
    </location>
</feature>
<comment type="caution">
    <text evidence="3">The sequence shown here is derived from an EMBL/GenBank/DDBJ whole genome shotgun (WGS) entry which is preliminary data.</text>
</comment>
<evidence type="ECO:0000256" key="2">
    <source>
        <dbReference type="SAM" id="SignalP"/>
    </source>
</evidence>
<dbReference type="NCBIfam" id="TIGR02867">
    <property type="entry name" value="spore_II_P"/>
    <property type="match status" value="1"/>
</dbReference>
<keyword evidence="1" id="KW-0472">Membrane</keyword>
<dbReference type="Proteomes" id="UP000798488">
    <property type="component" value="Unassembled WGS sequence"/>
</dbReference>
<evidence type="ECO:0000313" key="3">
    <source>
        <dbReference type="EMBL" id="KAF1086645.1"/>
    </source>
</evidence>
<keyword evidence="4" id="KW-1185">Reference proteome</keyword>
<proteinExistence type="predicted"/>
<evidence type="ECO:0000313" key="4">
    <source>
        <dbReference type="Proteomes" id="UP000798488"/>
    </source>
</evidence>
<organism evidence="3 4">
    <name type="scientific">Sporotomaculum syntrophicum</name>
    <dbReference type="NCBI Taxonomy" id="182264"/>
    <lineage>
        <taxon>Bacteria</taxon>
        <taxon>Bacillati</taxon>
        <taxon>Bacillota</taxon>
        <taxon>Clostridia</taxon>
        <taxon>Eubacteriales</taxon>
        <taxon>Desulfallaceae</taxon>
        <taxon>Sporotomaculum</taxon>
    </lineage>
</organism>
<dbReference type="Pfam" id="PF07454">
    <property type="entry name" value="SpoIIP"/>
    <property type="match status" value="1"/>
</dbReference>
<dbReference type="InterPro" id="IPR010897">
    <property type="entry name" value="Spore_II_P"/>
</dbReference>
<evidence type="ECO:0000256" key="1">
    <source>
        <dbReference type="SAM" id="Phobius"/>
    </source>
</evidence>
<dbReference type="OrthoDB" id="1633470at2"/>
<keyword evidence="1" id="KW-0812">Transmembrane</keyword>
<protein>
    <submittedName>
        <fullName evidence="3">Stage II sporulation protein P (SpoIIP)</fullName>
    </submittedName>
</protein>
<accession>A0A9D2WT51</accession>
<reference evidence="3" key="1">
    <citation type="submission" date="2016-02" db="EMBL/GenBank/DDBJ databases">
        <title>Draft Genome Sequence of Sporotomaculum syntrophicum Strain FB, a Syntrophic Benzoate Degrader.</title>
        <authorList>
            <person name="Nobu M.K."/>
            <person name="Narihiro T."/>
            <person name="Qiu Y.-L."/>
            <person name="Ohashi A."/>
            <person name="Liu W.-T."/>
            <person name="Yuji S."/>
        </authorList>
    </citation>
    <scope>NUCLEOTIDE SEQUENCE</scope>
    <source>
        <strain evidence="3">FB</strain>
    </source>
</reference>
<feature type="transmembrane region" description="Helical" evidence="1">
    <location>
        <begin position="321"/>
        <end position="341"/>
    </location>
</feature>
<sequence length="364" mass="40828">MKPLRAVFIIVSLYYACLYCPLSALAEQQADHMAGVCYEYIDQHGNLVTLASRKPARGDEIINSKGYHYQVSGVQGNTAQVKLIGKDKIILSYMDYYEQIKAAPVVSSQAWQERPVGIYHTHSDESYLPTDGKASIPFNGGIYQVGDIFNNTLQEQKVKVDYNKTPHCPHDANAYYRSRRTAVKLLEQNPVAIFDVHRDGIDDPEFYRQIISEQDVTQIRLVVGRQNPKMSANLDFAKRLMAYVNKKNPELIKEIYLASGNYNQDLMPTALLIEAGTYTNEKPQAENGVALLANAVPEMLGLTPPPRQEATELPKTGPQGWGTVLFIALLVVLGGVIFIFINNSEEKVKNYLLSKIDQLSRRRG</sequence>
<keyword evidence="2" id="KW-0732">Signal</keyword>
<name>A0A9D2WT51_9FIRM</name>
<dbReference type="EMBL" id="LSRS01000001">
    <property type="protein sequence ID" value="KAF1086645.1"/>
    <property type="molecule type" value="Genomic_DNA"/>
</dbReference>